<dbReference type="EMBL" id="VULN01000010">
    <property type="protein sequence ID" value="MSS82478.1"/>
    <property type="molecule type" value="Genomic_DNA"/>
</dbReference>
<evidence type="ECO:0000313" key="2">
    <source>
        <dbReference type="EMBL" id="MSS82478.1"/>
    </source>
</evidence>
<dbReference type="Proteomes" id="UP000441455">
    <property type="component" value="Unassembled WGS sequence"/>
</dbReference>
<feature type="region of interest" description="Disordered" evidence="1">
    <location>
        <begin position="123"/>
        <end position="166"/>
    </location>
</feature>
<dbReference type="OrthoDB" id="3034506at2"/>
<proteinExistence type="predicted"/>
<dbReference type="RefSeq" id="WP_154488318.1">
    <property type="nucleotide sequence ID" value="NZ_VULN01000010.1"/>
</dbReference>
<protein>
    <submittedName>
        <fullName evidence="2">Uncharacterized protein</fullName>
    </submittedName>
</protein>
<feature type="compositionally biased region" description="Basic residues" evidence="1">
    <location>
        <begin position="152"/>
        <end position="166"/>
    </location>
</feature>
<comment type="caution">
    <text evidence="2">The sequence shown here is derived from an EMBL/GenBank/DDBJ whole genome shotgun (WGS) entry which is preliminary data.</text>
</comment>
<dbReference type="AlphaFoldDB" id="A0A6N7W2U2"/>
<evidence type="ECO:0000256" key="1">
    <source>
        <dbReference type="SAM" id="MobiDB-lite"/>
    </source>
</evidence>
<name>A0A6N7W2U2_ACIFE</name>
<reference evidence="2 3" key="1">
    <citation type="submission" date="2019-08" db="EMBL/GenBank/DDBJ databases">
        <title>In-depth cultivation of the pig gut microbiome towards novel bacterial diversity and tailored functional studies.</title>
        <authorList>
            <person name="Wylensek D."/>
            <person name="Hitch T.C.A."/>
            <person name="Clavel T."/>
        </authorList>
    </citation>
    <scope>NUCLEOTIDE SEQUENCE [LARGE SCALE GENOMIC DNA]</scope>
    <source>
        <strain evidence="2 3">WCA-389-WT-5B</strain>
    </source>
</reference>
<organism evidence="2 3">
    <name type="scientific">Acidaminococcus fermentans</name>
    <dbReference type="NCBI Taxonomy" id="905"/>
    <lineage>
        <taxon>Bacteria</taxon>
        <taxon>Bacillati</taxon>
        <taxon>Bacillota</taxon>
        <taxon>Negativicutes</taxon>
        <taxon>Acidaminococcales</taxon>
        <taxon>Acidaminococcaceae</taxon>
        <taxon>Acidaminococcus</taxon>
    </lineage>
</organism>
<feature type="compositionally biased region" description="Polar residues" evidence="1">
    <location>
        <begin position="123"/>
        <end position="145"/>
    </location>
</feature>
<evidence type="ECO:0000313" key="3">
    <source>
        <dbReference type="Proteomes" id="UP000441455"/>
    </source>
</evidence>
<sequence length="214" mass="23731">MIYDYRLDPWNNVLDIHNISGERHQIPTTSPFTVRLLEVPQKTEPTSLSVTCNGTAMTEVAATPEQGQFFPDYRANVTGDPNWNRGELLFNAEDAGKTITVSYRGMGTLIDSRLPDQLQIPFTGSQQADRETNLSTAPNSWDSQEGSSPKGSSHKKKPIYGGKFRRHRGIPAGTYSLREILQKLINLSSSTEFVRTVRECDCNCSDGCSDDTGP</sequence>
<gene>
    <name evidence="2" type="ORF">FX155_07715</name>
</gene>
<accession>A0A6N7W2U2</accession>